<name>A0A3E4YM61_9FIRM</name>
<feature type="transmembrane region" description="Helical" evidence="1">
    <location>
        <begin position="50"/>
        <end position="76"/>
    </location>
</feature>
<evidence type="ECO:0000313" key="2">
    <source>
        <dbReference type="EMBL" id="RGM75374.1"/>
    </source>
</evidence>
<comment type="caution">
    <text evidence="2">The sequence shown here is derived from an EMBL/GenBank/DDBJ whole genome shotgun (WGS) entry which is preliminary data.</text>
</comment>
<protein>
    <submittedName>
        <fullName evidence="2">Uncharacterized protein</fullName>
    </submittedName>
</protein>
<dbReference type="Proteomes" id="UP000260758">
    <property type="component" value="Unassembled WGS sequence"/>
</dbReference>
<gene>
    <name evidence="2" type="ORF">DXB99_02285</name>
</gene>
<sequence>MIKSINDNKKYYLSAVDIFLILLHIVLICYVPFIINYILNTATQEDYTSYFVLIELIGHSIALFGLLVNLAHIILLNISEYKEVKYYNMDKNAICFNEINDKKKINKHYIDKQFLTDEIIKNAN</sequence>
<keyword evidence="1" id="KW-1133">Transmembrane helix</keyword>
<proteinExistence type="predicted"/>
<evidence type="ECO:0000256" key="1">
    <source>
        <dbReference type="SAM" id="Phobius"/>
    </source>
</evidence>
<keyword evidence="1" id="KW-0812">Transmembrane</keyword>
<evidence type="ECO:0000313" key="3">
    <source>
        <dbReference type="Proteomes" id="UP000260758"/>
    </source>
</evidence>
<organism evidence="2 3">
    <name type="scientific">Agathobacter rectalis</name>
    <dbReference type="NCBI Taxonomy" id="39491"/>
    <lineage>
        <taxon>Bacteria</taxon>
        <taxon>Bacillati</taxon>
        <taxon>Bacillota</taxon>
        <taxon>Clostridia</taxon>
        <taxon>Lachnospirales</taxon>
        <taxon>Lachnospiraceae</taxon>
        <taxon>Agathobacter</taxon>
    </lineage>
</organism>
<reference evidence="2 3" key="1">
    <citation type="submission" date="2018-08" db="EMBL/GenBank/DDBJ databases">
        <title>A genome reference for cultivated species of the human gut microbiota.</title>
        <authorList>
            <person name="Zou Y."/>
            <person name="Xue W."/>
            <person name="Luo G."/>
        </authorList>
    </citation>
    <scope>NUCLEOTIDE SEQUENCE [LARGE SCALE GENOMIC DNA]</scope>
    <source>
        <strain evidence="2 3">OM07-13</strain>
    </source>
</reference>
<accession>A0A3E4YM61</accession>
<feature type="transmembrane region" description="Helical" evidence="1">
    <location>
        <begin position="12"/>
        <end position="38"/>
    </location>
</feature>
<dbReference type="EMBL" id="QSTP01000001">
    <property type="protein sequence ID" value="RGM75374.1"/>
    <property type="molecule type" value="Genomic_DNA"/>
</dbReference>
<dbReference type="RefSeq" id="WP_117718132.1">
    <property type="nucleotide sequence ID" value="NZ_QSTP01000001.1"/>
</dbReference>
<dbReference type="AlphaFoldDB" id="A0A3E4YM61"/>
<keyword evidence="1" id="KW-0472">Membrane</keyword>